<feature type="active site" description="Acyl-ester intermediate" evidence="16">
    <location>
        <position position="322"/>
    </location>
</feature>
<dbReference type="Proteomes" id="UP000027341">
    <property type="component" value="Unassembled WGS sequence"/>
</dbReference>
<evidence type="ECO:0000313" key="20">
    <source>
        <dbReference type="Proteomes" id="UP000027341"/>
    </source>
</evidence>
<keyword evidence="19" id="KW-0808">Transferase</keyword>
<evidence type="ECO:0000259" key="18">
    <source>
        <dbReference type="Pfam" id="PF03717"/>
    </source>
</evidence>
<dbReference type="Pfam" id="PF03717">
    <property type="entry name" value="PBP_dimer"/>
    <property type="match status" value="1"/>
</dbReference>
<reference evidence="19 20" key="1">
    <citation type="submission" date="2014-04" db="EMBL/GenBank/DDBJ databases">
        <title>Draft genome sequence of Hydrogenovibrio marinus MH-110, a model organism for aerobic H2 metabolism.</title>
        <authorList>
            <person name="Cha H.J."/>
            <person name="Jo B.H."/>
            <person name="Hwang B.H."/>
        </authorList>
    </citation>
    <scope>NUCLEOTIDE SEQUENCE [LARGE SCALE GENOMIC DNA]</scope>
    <source>
        <strain evidence="19 20">MH-110</strain>
    </source>
</reference>
<evidence type="ECO:0000256" key="11">
    <source>
        <dbReference type="ARBA" id="ARBA00022989"/>
    </source>
</evidence>
<dbReference type="SUPFAM" id="SSF56519">
    <property type="entry name" value="Penicillin binding protein dimerisation domain"/>
    <property type="match status" value="1"/>
</dbReference>
<evidence type="ECO:0000256" key="4">
    <source>
        <dbReference type="ARBA" id="ARBA00022618"/>
    </source>
</evidence>
<keyword evidence="5 16" id="KW-0121">Carboxypeptidase</keyword>
<keyword evidence="9 16" id="KW-0133">Cell shape</keyword>
<dbReference type="Gene3D" id="3.30.450.330">
    <property type="match status" value="1"/>
</dbReference>
<evidence type="ECO:0000256" key="6">
    <source>
        <dbReference type="ARBA" id="ARBA00022670"/>
    </source>
</evidence>
<keyword evidence="2 16" id="KW-1003">Cell membrane</keyword>
<dbReference type="GO" id="GO:0009252">
    <property type="term" value="P:peptidoglycan biosynthetic process"/>
    <property type="evidence" value="ECO:0007669"/>
    <property type="project" value="UniProtKB-UniRule"/>
</dbReference>
<evidence type="ECO:0000256" key="13">
    <source>
        <dbReference type="ARBA" id="ARBA00023210"/>
    </source>
</evidence>
<dbReference type="PANTHER" id="PTHR30627:SF1">
    <property type="entry name" value="PEPTIDOGLYCAN D,D-TRANSPEPTIDASE FTSI"/>
    <property type="match status" value="1"/>
</dbReference>
<keyword evidence="20" id="KW-1185">Reference proteome</keyword>
<dbReference type="PANTHER" id="PTHR30627">
    <property type="entry name" value="PEPTIDOGLYCAN D,D-TRANSPEPTIDASE"/>
    <property type="match status" value="1"/>
</dbReference>
<dbReference type="SUPFAM" id="SSF56601">
    <property type="entry name" value="beta-lactamase/transpeptidase-like"/>
    <property type="match status" value="1"/>
</dbReference>
<dbReference type="GO" id="GO:0009002">
    <property type="term" value="F:serine-type D-Ala-D-Ala carboxypeptidase activity"/>
    <property type="evidence" value="ECO:0007669"/>
    <property type="project" value="UniProtKB-UniRule"/>
</dbReference>
<comment type="pathway">
    <text evidence="16">Cell wall biogenesis; peptidoglycan biosynthesis.</text>
</comment>
<keyword evidence="12 16" id="KW-0472">Membrane</keyword>
<evidence type="ECO:0000256" key="14">
    <source>
        <dbReference type="ARBA" id="ARBA00023306"/>
    </source>
</evidence>
<evidence type="ECO:0000256" key="12">
    <source>
        <dbReference type="ARBA" id="ARBA00023136"/>
    </source>
</evidence>
<dbReference type="GO" id="GO:0005886">
    <property type="term" value="C:plasma membrane"/>
    <property type="evidence" value="ECO:0007669"/>
    <property type="project" value="UniProtKB-UniRule"/>
</dbReference>
<comment type="caution">
    <text evidence="19">The sequence shown here is derived from an EMBL/GenBank/DDBJ whole genome shotgun (WGS) entry which is preliminary data.</text>
</comment>
<evidence type="ECO:0000256" key="5">
    <source>
        <dbReference type="ARBA" id="ARBA00022645"/>
    </source>
</evidence>
<comment type="subcellular location">
    <subcellularLocation>
        <location evidence="1">Membrane</location>
    </subcellularLocation>
</comment>
<keyword evidence="10 16" id="KW-0573">Peptidoglycan synthesis</keyword>
<evidence type="ECO:0000256" key="15">
    <source>
        <dbReference type="ARBA" id="ARBA00023316"/>
    </source>
</evidence>
<evidence type="ECO:0000256" key="8">
    <source>
        <dbReference type="ARBA" id="ARBA00022801"/>
    </source>
</evidence>
<dbReference type="GO" id="GO:0071555">
    <property type="term" value="P:cell wall organization"/>
    <property type="evidence" value="ECO:0007669"/>
    <property type="project" value="UniProtKB-KW"/>
</dbReference>
<keyword evidence="4 16" id="KW-0132">Cell division</keyword>
<organism evidence="19 20">
    <name type="scientific">Hydrogenovibrio marinus</name>
    <dbReference type="NCBI Taxonomy" id="28885"/>
    <lineage>
        <taxon>Bacteria</taxon>
        <taxon>Pseudomonadati</taxon>
        <taxon>Pseudomonadota</taxon>
        <taxon>Gammaproteobacteria</taxon>
        <taxon>Thiotrichales</taxon>
        <taxon>Piscirickettsiaceae</taxon>
        <taxon>Hydrogenovibrio</taxon>
    </lineage>
</organism>
<dbReference type="UniPathway" id="UPA00219"/>
<dbReference type="Gene3D" id="3.40.710.10">
    <property type="entry name" value="DD-peptidase/beta-lactamase superfamily"/>
    <property type="match status" value="1"/>
</dbReference>
<dbReference type="GO" id="GO:0008658">
    <property type="term" value="F:penicillin binding"/>
    <property type="evidence" value="ECO:0007669"/>
    <property type="project" value="InterPro"/>
</dbReference>
<evidence type="ECO:0000256" key="7">
    <source>
        <dbReference type="ARBA" id="ARBA00022692"/>
    </source>
</evidence>
<keyword evidence="13 16" id="KW-0717">Septation</keyword>
<keyword evidence="8 16" id="KW-0378">Hydrolase</keyword>
<keyword evidence="6 16" id="KW-0645">Protease</keyword>
<dbReference type="GO" id="GO:0008360">
    <property type="term" value="P:regulation of cell shape"/>
    <property type="evidence" value="ECO:0007669"/>
    <property type="project" value="UniProtKB-KW"/>
</dbReference>
<evidence type="ECO:0000259" key="17">
    <source>
        <dbReference type="Pfam" id="PF00905"/>
    </source>
</evidence>
<name>A0A066ZTM2_HYDMR</name>
<evidence type="ECO:0000256" key="10">
    <source>
        <dbReference type="ARBA" id="ARBA00022984"/>
    </source>
</evidence>
<keyword evidence="3 16" id="KW-0997">Cell inner membrane</keyword>
<proteinExistence type="inferred from homology"/>
<dbReference type="InterPro" id="IPR050515">
    <property type="entry name" value="Beta-lactam/transpept"/>
</dbReference>
<keyword evidence="11 16" id="KW-1133">Transmembrane helix</keyword>
<dbReference type="InterPro" id="IPR037532">
    <property type="entry name" value="FtsI_transpept"/>
</dbReference>
<dbReference type="Pfam" id="PF00905">
    <property type="entry name" value="Transpeptidase"/>
    <property type="match status" value="1"/>
</dbReference>
<dbReference type="HAMAP" id="MF_02080">
    <property type="entry name" value="FtsI_transpept"/>
    <property type="match status" value="1"/>
</dbReference>
<evidence type="ECO:0000256" key="16">
    <source>
        <dbReference type="HAMAP-Rule" id="MF_02080"/>
    </source>
</evidence>
<evidence type="ECO:0000256" key="3">
    <source>
        <dbReference type="ARBA" id="ARBA00022519"/>
    </source>
</evidence>
<keyword evidence="7 16" id="KW-0812">Transmembrane</keyword>
<dbReference type="GO" id="GO:0000917">
    <property type="term" value="P:division septum assembly"/>
    <property type="evidence" value="ECO:0007669"/>
    <property type="project" value="UniProtKB-KW"/>
</dbReference>
<evidence type="ECO:0000313" key="19">
    <source>
        <dbReference type="EMBL" id="KDN96847.1"/>
    </source>
</evidence>
<dbReference type="EMBL" id="JMIU01000001">
    <property type="protein sequence ID" value="KDN96847.1"/>
    <property type="molecule type" value="Genomic_DNA"/>
</dbReference>
<dbReference type="InterPro" id="IPR005311">
    <property type="entry name" value="PBP_dimer"/>
</dbReference>
<dbReference type="STRING" id="28885.EI16_11465"/>
<dbReference type="EC" id="3.4.16.4" evidence="16"/>
<feature type="domain" description="Penicillin-binding protein transpeptidase" evidence="17">
    <location>
        <begin position="278"/>
        <end position="603"/>
    </location>
</feature>
<protein>
    <recommendedName>
        <fullName evidence="16">Peptidoglycan D,D-transpeptidase FtsI</fullName>
        <ecNumber evidence="16">3.4.16.4</ecNumber>
    </recommendedName>
    <alternativeName>
        <fullName evidence="16">Penicillin-binding protein 3</fullName>
        <shortName evidence="16">PBP-3</shortName>
    </alternativeName>
</protein>
<comment type="function">
    <text evidence="16">Catalyzes cross-linking of the peptidoglycan cell wall at the division septum.</text>
</comment>
<dbReference type="GO" id="GO:0043093">
    <property type="term" value="P:FtsZ-dependent cytokinesis"/>
    <property type="evidence" value="ECO:0007669"/>
    <property type="project" value="UniProtKB-UniRule"/>
</dbReference>
<evidence type="ECO:0000256" key="1">
    <source>
        <dbReference type="ARBA" id="ARBA00004370"/>
    </source>
</evidence>
<dbReference type="InterPro" id="IPR001460">
    <property type="entry name" value="PCN-bd_Tpept"/>
</dbReference>
<keyword evidence="15 16" id="KW-0961">Cell wall biogenesis/degradation</keyword>
<keyword evidence="14 16" id="KW-0131">Cell cycle</keyword>
<gene>
    <name evidence="16" type="primary">ftsI</name>
    <name evidence="19" type="ORF">EI16_11465</name>
</gene>
<dbReference type="RefSeq" id="WP_029907950.1">
    <property type="nucleotide sequence ID" value="NZ_AP020335.1"/>
</dbReference>
<dbReference type="AlphaFoldDB" id="A0A066ZTM2"/>
<evidence type="ECO:0000256" key="9">
    <source>
        <dbReference type="ARBA" id="ARBA00022960"/>
    </source>
</evidence>
<dbReference type="InterPro" id="IPR012338">
    <property type="entry name" value="Beta-lactam/transpept-like"/>
</dbReference>
<sequence>MNSVNQYRRVHRDSVVYGLILLLFGAVFAKAVDVQIIQSHFLQEEGNKRQIRAMTIPAPRGEIYDRNGNLLALSTPIDSIWVDPKILSYYLDPAQQQQAANAENLSAKELQQQKAQVAADVKRYHQMLKLLGLDEKNITATLLEKKDKRFLYIKRSVLPPVTKKIEALDVPGVFVQNQYKRYYPAGEILGHVVGFTNIDDKGISGIEKAYDKWLTGHPGKKEVIKDRAGRVVDFVKDLVPAKPGHDITLSIDKDIQFFLYHALKKAYIRHQAKSVQSVILDAKTGEILGMATIPSFNPNNRSQLQGSRLRNRVVTDVFEPGSPTKPFIISRALDLGLINLDTVIDTSPGAMWIQGQRITDTRDHGKLTPQGIIEKSSNIGASKVAFKMTPDQEWQMLNNVGFGQDLGIFMPGESLGYMKSPVEWQKIDQASASFGYGFNINLLQLARAYTIFANHGVLEPVSLIKLTPKQVAERRAAASQNASGKNSNEKDINLDTNYSATEVHRVISAKSADEVLKMMQTVVSPDGTAPKARIPGYMVAGKTGTVHKTKAGGYHQNEYFSVFVGLVPASDPKYIMATVVNEPSRGVYYGGLVAAPIFKEVMQDVLRIKNVPPDETLESLEEHRLVKEER</sequence>
<dbReference type="InterPro" id="IPR036138">
    <property type="entry name" value="PBP_dimer_sf"/>
</dbReference>
<dbReference type="GO" id="GO:0008955">
    <property type="term" value="F:peptidoglycan glycosyltransferase activity"/>
    <property type="evidence" value="ECO:0007669"/>
    <property type="project" value="InterPro"/>
</dbReference>
<comment type="similarity">
    <text evidence="16">Belongs to the transpeptidase family. FtsI subfamily.</text>
</comment>
<evidence type="ECO:0000256" key="2">
    <source>
        <dbReference type="ARBA" id="ARBA00022475"/>
    </source>
</evidence>
<comment type="catalytic activity">
    <reaction evidence="16">
        <text>Preferential cleavage: (Ac)2-L-Lys-D-Ala-|-D-Ala. Also transpeptidation of peptidyl-alanyl moieties that are N-acyl substituents of D-alanine.</text>
        <dbReference type="EC" id="3.4.16.4"/>
    </reaction>
</comment>
<dbReference type="GO" id="GO:0006508">
    <property type="term" value="P:proteolysis"/>
    <property type="evidence" value="ECO:0007669"/>
    <property type="project" value="UniProtKB-KW"/>
</dbReference>
<feature type="domain" description="Penicillin-binding protein dimerisation" evidence="18">
    <location>
        <begin position="55"/>
        <end position="233"/>
    </location>
</feature>
<dbReference type="Gene3D" id="3.90.1310.10">
    <property type="entry name" value="Penicillin-binding protein 2a (Domain 2)"/>
    <property type="match status" value="1"/>
</dbReference>
<accession>A0A066ZTM2</accession>